<accession>A0AA42LQE6</accession>
<protein>
    <recommendedName>
        <fullName evidence="3">Type VI secretion system tip protein VgrG</fullName>
    </recommendedName>
</protein>
<reference evidence="1" key="1">
    <citation type="submission" date="2022-09" db="EMBL/GenBank/DDBJ databases">
        <title>Intensive care unit water sources are persistently colonized with multi-drug resistant bacteria and are the site of extensive horizontal gene transfer of antibiotic resistance genes.</title>
        <authorList>
            <person name="Diorio-Toth L."/>
        </authorList>
    </citation>
    <scope>NUCLEOTIDE SEQUENCE</scope>
    <source>
        <strain evidence="1">GD03843</strain>
    </source>
</reference>
<dbReference type="AlphaFoldDB" id="A0AA42LQE6"/>
<proteinExistence type="predicted"/>
<name>A0AA42LQE6_9BURK</name>
<dbReference type="RefSeq" id="WP_279996003.1">
    <property type="nucleotide sequence ID" value="NZ_JAOCDZ010000012.1"/>
</dbReference>
<dbReference type="SUPFAM" id="SSF69279">
    <property type="entry name" value="Phage tail proteins"/>
    <property type="match status" value="1"/>
</dbReference>
<dbReference type="EMBL" id="JAOCDZ010000012">
    <property type="protein sequence ID" value="MDH0737637.1"/>
    <property type="molecule type" value="Genomic_DNA"/>
</dbReference>
<evidence type="ECO:0000313" key="1">
    <source>
        <dbReference type="EMBL" id="MDH0737637.1"/>
    </source>
</evidence>
<evidence type="ECO:0000313" key="2">
    <source>
        <dbReference type="Proteomes" id="UP001161094"/>
    </source>
</evidence>
<gene>
    <name evidence="1" type="ORF">N5D93_17620</name>
</gene>
<dbReference type="Proteomes" id="UP001161094">
    <property type="component" value="Unassembled WGS sequence"/>
</dbReference>
<feature type="non-terminal residue" evidence="1">
    <location>
        <position position="61"/>
    </location>
</feature>
<organism evidence="1 2">
    <name type="scientific">Achromobacter spanius</name>
    <dbReference type="NCBI Taxonomy" id="217203"/>
    <lineage>
        <taxon>Bacteria</taxon>
        <taxon>Pseudomonadati</taxon>
        <taxon>Pseudomonadota</taxon>
        <taxon>Betaproteobacteria</taxon>
        <taxon>Burkholderiales</taxon>
        <taxon>Alcaligenaceae</taxon>
        <taxon>Achromobacter</taxon>
    </lineage>
</organism>
<comment type="caution">
    <text evidence="1">The sequence shown here is derived from an EMBL/GenBank/DDBJ whole genome shotgun (WGS) entry which is preliminary data.</text>
</comment>
<sequence length="61" mass="6876">MPHSSDLRFTFVPSARGVEFDVIEFTLDEALSETYRLELDLSSFNPAIDFGAMLDQTALFT</sequence>
<dbReference type="Gene3D" id="2.30.110.50">
    <property type="match status" value="1"/>
</dbReference>
<evidence type="ECO:0008006" key="3">
    <source>
        <dbReference type="Google" id="ProtNLM"/>
    </source>
</evidence>